<sequence length="219" mass="22401">MRGRWRTAAGPVLVAAVVAAVVALGWARPPSSSLVGTDRLGPDSGEPVAAYLDRAHDSLPGGDTGPRWALVTFRTGLSTGAVVNAVAGLRISQVLYHVPIDRVYTPVITVPVPAGEAALRAAQPAAAGAMDHVVTDDDRSRRIAGVLAARLHEGCACVVNLVVRGSLAQLRGLMSHADVRSVQALPADASAGTFAVLPLLPEQVDTVVPGPDDGAVPAP</sequence>
<gene>
    <name evidence="1" type="ORF">HGA08_21880</name>
</gene>
<name>A0A846Y034_9NOCA</name>
<evidence type="ECO:0000313" key="1">
    <source>
        <dbReference type="EMBL" id="NKY52856.1"/>
    </source>
</evidence>
<dbReference type="AlphaFoldDB" id="A0A846Y034"/>
<keyword evidence="2" id="KW-1185">Reference proteome</keyword>
<evidence type="ECO:0000313" key="2">
    <source>
        <dbReference type="Proteomes" id="UP000565711"/>
    </source>
</evidence>
<protein>
    <submittedName>
        <fullName evidence="1">Uncharacterized protein</fullName>
    </submittedName>
</protein>
<dbReference type="EMBL" id="JAAXOP010000014">
    <property type="protein sequence ID" value="NKY52856.1"/>
    <property type="molecule type" value="Genomic_DNA"/>
</dbReference>
<organism evidence="1 2">
    <name type="scientific">Nocardia vermiculata</name>
    <dbReference type="NCBI Taxonomy" id="257274"/>
    <lineage>
        <taxon>Bacteria</taxon>
        <taxon>Bacillati</taxon>
        <taxon>Actinomycetota</taxon>
        <taxon>Actinomycetes</taxon>
        <taxon>Mycobacteriales</taxon>
        <taxon>Nocardiaceae</taxon>
        <taxon>Nocardia</taxon>
    </lineage>
</organism>
<dbReference type="Proteomes" id="UP000565711">
    <property type="component" value="Unassembled WGS sequence"/>
</dbReference>
<reference evidence="1 2" key="1">
    <citation type="submission" date="2020-04" db="EMBL/GenBank/DDBJ databases">
        <title>MicrobeNet Type strains.</title>
        <authorList>
            <person name="Nicholson A.C."/>
        </authorList>
    </citation>
    <scope>NUCLEOTIDE SEQUENCE [LARGE SCALE GENOMIC DNA]</scope>
    <source>
        <strain evidence="1 2">JCM 12354</strain>
    </source>
</reference>
<accession>A0A846Y034</accession>
<comment type="caution">
    <text evidence="1">The sequence shown here is derived from an EMBL/GenBank/DDBJ whole genome shotgun (WGS) entry which is preliminary data.</text>
</comment>
<proteinExistence type="predicted"/>